<name>A0A0F9J8R7_9ZZZZ</name>
<sequence length="141" mass="15648">MTVLMIFLYSMMYISAATRLEVYDYDGTGLRQKINYSLFDAENYTGVRANFTGNISASTGFFSYLGSLLNRITILFVQDINVTGNSFLNLNWTYLQNYPVACPAGTFLTQLNDSVTCTAPVADDIDPGDFPVGNYSFDSNT</sequence>
<dbReference type="EMBL" id="LAZR01010634">
    <property type="protein sequence ID" value="KKM65928.1"/>
    <property type="molecule type" value="Genomic_DNA"/>
</dbReference>
<proteinExistence type="predicted"/>
<reference evidence="1" key="1">
    <citation type="journal article" date="2015" name="Nature">
        <title>Complex archaea that bridge the gap between prokaryotes and eukaryotes.</title>
        <authorList>
            <person name="Spang A."/>
            <person name="Saw J.H."/>
            <person name="Jorgensen S.L."/>
            <person name="Zaremba-Niedzwiedzka K."/>
            <person name="Martijn J."/>
            <person name="Lind A.E."/>
            <person name="van Eijk R."/>
            <person name="Schleper C."/>
            <person name="Guy L."/>
            <person name="Ettema T.J."/>
        </authorList>
    </citation>
    <scope>NUCLEOTIDE SEQUENCE</scope>
</reference>
<feature type="non-terminal residue" evidence="1">
    <location>
        <position position="141"/>
    </location>
</feature>
<protein>
    <submittedName>
        <fullName evidence="1">Uncharacterized protein</fullName>
    </submittedName>
</protein>
<organism evidence="1">
    <name type="scientific">marine sediment metagenome</name>
    <dbReference type="NCBI Taxonomy" id="412755"/>
    <lineage>
        <taxon>unclassified sequences</taxon>
        <taxon>metagenomes</taxon>
        <taxon>ecological metagenomes</taxon>
    </lineage>
</organism>
<dbReference type="AlphaFoldDB" id="A0A0F9J8R7"/>
<gene>
    <name evidence="1" type="ORF">LCGC14_1486300</name>
</gene>
<accession>A0A0F9J8R7</accession>
<comment type="caution">
    <text evidence="1">The sequence shown here is derived from an EMBL/GenBank/DDBJ whole genome shotgun (WGS) entry which is preliminary data.</text>
</comment>
<evidence type="ECO:0000313" key="1">
    <source>
        <dbReference type="EMBL" id="KKM65928.1"/>
    </source>
</evidence>